<dbReference type="Proteomes" id="UP000192743">
    <property type="component" value="Chromosome"/>
</dbReference>
<evidence type="ECO:0000313" key="1">
    <source>
        <dbReference type="EMBL" id="AOM13812.1"/>
    </source>
</evidence>
<name>A0A9W3SY02_BACTU</name>
<dbReference type="AlphaFoldDB" id="A0A9W3SY02"/>
<proteinExistence type="predicted"/>
<reference evidence="1 2" key="1">
    <citation type="submission" date="2016-02" db="EMBL/GenBank/DDBJ databases">
        <title>Comparative analysis of three nematocidal Bacillus thuringiensis strains.</title>
        <authorList>
            <person name="Hollensteiner J."/>
            <person name="Kloesener M."/>
            <person name="Bunk B."/>
            <person name="Sproeer C."/>
            <person name="Rosenstiel P."/>
            <person name="Schulte-Iserlohe R."/>
            <person name="Schulenburg H."/>
            <person name="Liesegang H."/>
        </authorList>
    </citation>
    <scope>NUCLEOTIDE SEQUENCE [LARGE SCALE GENOMIC DNA]</scope>
    <source>
        <strain evidence="1 2">Bt18247</strain>
    </source>
</reference>
<evidence type="ECO:0000313" key="2">
    <source>
        <dbReference type="Proteomes" id="UP000192743"/>
    </source>
</evidence>
<organism evidence="1 2">
    <name type="scientific">Bacillus thuringiensis Bt18247</name>
    <dbReference type="NCBI Taxonomy" id="1423143"/>
    <lineage>
        <taxon>Bacteria</taxon>
        <taxon>Bacillati</taxon>
        <taxon>Bacillota</taxon>
        <taxon>Bacilli</taxon>
        <taxon>Bacillales</taxon>
        <taxon>Bacillaceae</taxon>
        <taxon>Bacillus</taxon>
        <taxon>Bacillus cereus group</taxon>
    </lineage>
</organism>
<dbReference type="EMBL" id="CP015250">
    <property type="protein sequence ID" value="AOM13812.1"/>
    <property type="molecule type" value="Genomic_DNA"/>
</dbReference>
<evidence type="ECO:0008006" key="3">
    <source>
        <dbReference type="Google" id="ProtNLM"/>
    </source>
</evidence>
<dbReference type="RefSeq" id="WP_069356472.1">
    <property type="nucleotide sequence ID" value="NZ_CP015250.1"/>
</dbReference>
<accession>A0A9W3SY02</accession>
<gene>
    <name evidence="1" type="ORF">BTI247_54760</name>
</gene>
<sequence>MEPLLQELKDVLKITWNEEDASLIQLLDKGEAYLSSLTNASFDFLKELTPKELLLERCRYVYNNAGDEFEKNYKNELSRLILDVAIGRVGVRNDSKSV</sequence>
<protein>
    <recommendedName>
        <fullName evidence="3">Phage gp6-like head-tail connector protein</fullName>
    </recommendedName>
</protein>